<dbReference type="EC" id="2.7.11.1" evidence="1"/>
<dbReference type="InterPro" id="IPR003593">
    <property type="entry name" value="AAA+_ATPase"/>
</dbReference>
<evidence type="ECO:0000256" key="1">
    <source>
        <dbReference type="ARBA" id="ARBA00012513"/>
    </source>
</evidence>
<evidence type="ECO:0000256" key="2">
    <source>
        <dbReference type="ARBA" id="ARBA00022527"/>
    </source>
</evidence>
<dbReference type="AlphaFoldDB" id="A0A097SQE3"/>
<keyword evidence="7 8" id="KW-0067">ATP-binding</keyword>
<evidence type="ECO:0000256" key="6">
    <source>
        <dbReference type="ARBA" id="ARBA00022777"/>
    </source>
</evidence>
<dbReference type="SMART" id="SM00220">
    <property type="entry name" value="S_TKc"/>
    <property type="match status" value="1"/>
</dbReference>
<dbReference type="SUPFAM" id="SSF56112">
    <property type="entry name" value="Protein kinase-like (PK-like)"/>
    <property type="match status" value="1"/>
</dbReference>
<keyword evidence="3" id="KW-0808">Transferase</keyword>
<dbReference type="InterPro" id="IPR027417">
    <property type="entry name" value="P-loop_NTPase"/>
</dbReference>
<dbReference type="InterPro" id="IPR059106">
    <property type="entry name" value="WHD_MalT"/>
</dbReference>
<evidence type="ECO:0000256" key="4">
    <source>
        <dbReference type="ARBA" id="ARBA00022737"/>
    </source>
</evidence>
<dbReference type="Gene3D" id="1.25.40.10">
    <property type="entry name" value="Tetratricopeptide repeat domain"/>
    <property type="match status" value="1"/>
</dbReference>
<evidence type="ECO:0000256" key="3">
    <source>
        <dbReference type="ARBA" id="ARBA00022679"/>
    </source>
</evidence>
<dbReference type="InterPro" id="IPR000719">
    <property type="entry name" value="Prot_kinase_dom"/>
</dbReference>
<dbReference type="CDD" id="cd14014">
    <property type="entry name" value="STKc_PknB_like"/>
    <property type="match status" value="1"/>
</dbReference>
<keyword evidence="4" id="KW-0677">Repeat</keyword>
<dbReference type="Gene3D" id="3.40.50.300">
    <property type="entry name" value="P-loop containing nucleotide triphosphate hydrolases"/>
    <property type="match status" value="1"/>
</dbReference>
<reference evidence="11" key="1">
    <citation type="submission" date="2014-03" db="EMBL/GenBank/DDBJ databases">
        <authorList>
            <person name="Zhang G."/>
            <person name="Zhu L."/>
            <person name="Fang P."/>
        </authorList>
    </citation>
    <scope>NUCLEOTIDE SEQUENCE</scope>
    <source>
        <strain evidence="11">NS1</strain>
        <plasmid evidence="11">pNSL1</plasmid>
    </source>
</reference>
<feature type="region of interest" description="Disordered" evidence="9">
    <location>
        <begin position="345"/>
        <end position="386"/>
    </location>
</feature>
<organism evidence="11">
    <name type="scientific">Rhodococcus sp. NS1</name>
    <dbReference type="NCBI Taxonomy" id="402236"/>
    <lineage>
        <taxon>Bacteria</taxon>
        <taxon>Bacillati</taxon>
        <taxon>Actinomycetota</taxon>
        <taxon>Actinomycetes</taxon>
        <taxon>Mycobacteriales</taxon>
        <taxon>Nocardiaceae</taxon>
        <taxon>Rhodococcus</taxon>
    </lineage>
</organism>
<dbReference type="SMART" id="SM00382">
    <property type="entry name" value="AAA"/>
    <property type="match status" value="1"/>
</dbReference>
<dbReference type="PROSITE" id="PS00107">
    <property type="entry name" value="PROTEIN_KINASE_ATP"/>
    <property type="match status" value="1"/>
</dbReference>
<dbReference type="PANTHER" id="PTHR43289:SF6">
    <property type="entry name" value="SERINE_THREONINE-PROTEIN KINASE NEKL-3"/>
    <property type="match status" value="1"/>
</dbReference>
<dbReference type="PANTHER" id="PTHR43289">
    <property type="entry name" value="MITOGEN-ACTIVATED PROTEIN KINASE KINASE KINASE 20-RELATED"/>
    <property type="match status" value="1"/>
</dbReference>
<dbReference type="PROSITE" id="PS50011">
    <property type="entry name" value="PROTEIN_KINASE_DOM"/>
    <property type="match status" value="1"/>
</dbReference>
<evidence type="ECO:0000256" key="7">
    <source>
        <dbReference type="ARBA" id="ARBA00022840"/>
    </source>
</evidence>
<evidence type="ECO:0000256" key="9">
    <source>
        <dbReference type="SAM" id="MobiDB-lite"/>
    </source>
</evidence>
<dbReference type="Gene3D" id="1.10.510.10">
    <property type="entry name" value="Transferase(Phosphotransferase) domain 1"/>
    <property type="match status" value="1"/>
</dbReference>
<dbReference type="GO" id="GO:0005524">
    <property type="term" value="F:ATP binding"/>
    <property type="evidence" value="ECO:0007669"/>
    <property type="project" value="UniProtKB-UniRule"/>
</dbReference>
<keyword evidence="11" id="KW-0614">Plasmid</keyword>
<dbReference type="Pfam" id="PF24883">
    <property type="entry name" value="NPHP3_N"/>
    <property type="match status" value="1"/>
</dbReference>
<protein>
    <recommendedName>
        <fullName evidence="1">non-specific serine/threonine protein kinase</fullName>
        <ecNumber evidence="1">2.7.11.1</ecNumber>
    </recommendedName>
</protein>
<dbReference type="InterPro" id="IPR011009">
    <property type="entry name" value="Kinase-like_dom_sf"/>
</dbReference>
<keyword evidence="6" id="KW-0418">Kinase</keyword>
<accession>A0A097SQE3</accession>
<keyword evidence="2" id="KW-0723">Serine/threonine-protein kinase</keyword>
<dbReference type="GO" id="GO:0004674">
    <property type="term" value="F:protein serine/threonine kinase activity"/>
    <property type="evidence" value="ECO:0007669"/>
    <property type="project" value="UniProtKB-KW"/>
</dbReference>
<dbReference type="InterPro" id="IPR041617">
    <property type="entry name" value="TPR_MalT"/>
</dbReference>
<dbReference type="PIRSF" id="PIRSF000574">
    <property type="entry name" value="Ser/Thr_PK_PknK_prd"/>
    <property type="match status" value="1"/>
</dbReference>
<keyword evidence="5 8" id="KW-0547">Nucleotide-binding</keyword>
<dbReference type="Pfam" id="PF25873">
    <property type="entry name" value="WHD_MalT"/>
    <property type="match status" value="1"/>
</dbReference>
<dbReference type="PROSITE" id="PS00108">
    <property type="entry name" value="PROTEIN_KINASE_ST"/>
    <property type="match status" value="1"/>
</dbReference>
<feature type="compositionally biased region" description="Basic and acidic residues" evidence="9">
    <location>
        <begin position="1"/>
        <end position="16"/>
    </location>
</feature>
<feature type="compositionally biased region" description="Low complexity" evidence="9">
    <location>
        <begin position="376"/>
        <end position="386"/>
    </location>
</feature>
<evidence type="ECO:0000256" key="5">
    <source>
        <dbReference type="ARBA" id="ARBA00022741"/>
    </source>
</evidence>
<evidence type="ECO:0000259" key="10">
    <source>
        <dbReference type="PROSITE" id="PS50011"/>
    </source>
</evidence>
<dbReference type="InterPro" id="IPR056884">
    <property type="entry name" value="NPHP3-like_N"/>
</dbReference>
<dbReference type="Pfam" id="PF17874">
    <property type="entry name" value="TPR_MalT"/>
    <property type="match status" value="1"/>
</dbReference>
<evidence type="ECO:0000256" key="8">
    <source>
        <dbReference type="PROSITE-ProRule" id="PRU10141"/>
    </source>
</evidence>
<dbReference type="Gene3D" id="3.30.200.20">
    <property type="entry name" value="Phosphorylase Kinase, domain 1"/>
    <property type="match status" value="1"/>
</dbReference>
<gene>
    <name evidence="11" type="ORF">LRS1606.301</name>
</gene>
<dbReference type="InterPro" id="IPR016236">
    <property type="entry name" value="Ser/Thr_kinase_PknK_prd"/>
</dbReference>
<dbReference type="EMBL" id="KJ605395">
    <property type="protein sequence ID" value="AIU93735.1"/>
    <property type="molecule type" value="Genomic_DNA"/>
</dbReference>
<evidence type="ECO:0000313" key="11">
    <source>
        <dbReference type="EMBL" id="AIU93735.1"/>
    </source>
</evidence>
<proteinExistence type="predicted"/>
<dbReference type="SUPFAM" id="SSF52540">
    <property type="entry name" value="P-loop containing nucleoside triphosphate hydrolases"/>
    <property type="match status" value="1"/>
</dbReference>
<dbReference type="InterPro" id="IPR008271">
    <property type="entry name" value="Ser/Thr_kinase_AS"/>
</dbReference>
<sequence length="1201" mass="132162">MHRACGETRSVDDGRAARRSTPRFPSHGDMIKVFDSTRLWTRQPMADIDPMVTQRDDRSHLVAELTAVGFEDLHEVGSGGFGVVFRGRQPELDRTVAIKLLTTRPDPDNAERFLREQRAMGRLSGHPNIVTVYGVGTTGSGRPYIVMEYHRRDSLEVRIRTQGPLRWEDALEVGVKIAGALETAHRMGMLHRDVKPTNILLTDYGEPQLTDFGIARVAGAFETTGGEVAGSPAFTAPEVLAGQAPTRSADVYGLGATVFCAITGHAVYERQRGESLVAQFLRITRGPVPDLYWDARLPDDLGEVIERAMNRDPVARIGTAAEFGEQLRAVAQFHGLPVGHIPMPEAADPADPAVSTHTTTGDPGQRRRTGSGRLSLPIPATRLRPPTTTRPLVVRERLLQMLRTGGRRILTAITAPPGFGKTTLAAQWSRELAGTGIDVAWLSVDTDDNELVWFLSHLIQSIRQVRPDLARELDDVLEEHGDNAMEYMLATLINDVQHSTEPMVLIIDDWHRISHPAALAVMTSLLDNADAAHLRVVVTSQARTGMALSRMRVRDELIDVDAADLRFDASEARELLIDVAGLSLTDEDVNALTCATGGWVTALHLASLSLRTSDDPAGLIRGITGRHHAIEDYLVENVLGAIEPRTLDFLLATSICEYICADLAGALTGTTRSQALLEEIEDRGLFLRRLGQDRTWFRYHHLFREFLQRRIERETPERVSRLHRTAAQWFADHRIIREAVTHAEAAGDEEMAVGLVEQHGTSLLELSQAASALVLLDKLPHSVLSNRPRLQLMVAWSNILLHRVRPAERALAATESLLSDATVTSGDMVEGIQAEIGAIRAVVAARCDHYDTTDELVRGALVRADELSPWVVSAAANLASMAAIHRFDFDAAERLQEWAAPYHARNRGPYARMHGVCCLGIIAHERLEISTAEDQFRQALRTARNGNDRNSTAARLADALLGEVLYEQNRLHEADRLLDESFLLGYEAGAVDLKTVRYTAGARIKAARGDRAAAAQRLDAGARAAHTLMLPRLRAQVEDERARLRLPATIGLPVRPPPTYAERRRPVHGIDATIAQFDESAGIRALLDDGTPDSMESACTWAQEWVDLLVDAGRPRALLRARCLLVDSLAAAGHTDEAEELLAAIAAQCAALGIVRYLLDGGPYLVALLEDVRANYEARKRKNTWPSLSDRFWSALIPTDP</sequence>
<name>A0A097SQE3_9NOCA</name>
<dbReference type="InterPro" id="IPR017441">
    <property type="entry name" value="Protein_kinase_ATP_BS"/>
</dbReference>
<feature type="domain" description="Protein kinase" evidence="10">
    <location>
        <begin position="70"/>
        <end position="328"/>
    </location>
</feature>
<feature type="binding site" evidence="8">
    <location>
        <position position="99"/>
    </location>
    <ligand>
        <name>ATP</name>
        <dbReference type="ChEBI" id="CHEBI:30616"/>
    </ligand>
</feature>
<dbReference type="InterPro" id="IPR011990">
    <property type="entry name" value="TPR-like_helical_dom_sf"/>
</dbReference>
<feature type="region of interest" description="Disordered" evidence="9">
    <location>
        <begin position="1"/>
        <end position="28"/>
    </location>
</feature>
<geneLocation type="plasmid" evidence="11">
    <name>pNSL1</name>
</geneLocation>
<dbReference type="Pfam" id="PF00069">
    <property type="entry name" value="Pkinase"/>
    <property type="match status" value="1"/>
</dbReference>